<dbReference type="Pfam" id="PF25170">
    <property type="entry name" value="TPR_WDR35"/>
    <property type="match status" value="1"/>
</dbReference>
<comment type="caution">
    <text evidence="15">The sequence shown here is derived from an EMBL/GenBank/DDBJ whole genome shotgun (WGS) entry which is preliminary data.</text>
</comment>
<name>A0A8T1WSF5_9STRA</name>
<accession>A0A8T1WSF5</accession>
<evidence type="ECO:0000256" key="9">
    <source>
        <dbReference type="SAM" id="MobiDB-lite"/>
    </source>
</evidence>
<dbReference type="InterPro" id="IPR057979">
    <property type="entry name" value="TPR_IFT121"/>
</dbReference>
<evidence type="ECO:0000256" key="2">
    <source>
        <dbReference type="ARBA" id="ARBA00004496"/>
    </source>
</evidence>
<feature type="domain" description="IFT80/172/WDR35 TPR" evidence="11">
    <location>
        <begin position="721"/>
        <end position="812"/>
    </location>
</feature>
<keyword evidence="10" id="KW-1133">Transmembrane helix</keyword>
<dbReference type="Pfam" id="PF13812">
    <property type="entry name" value="PPR_3"/>
    <property type="match status" value="1"/>
</dbReference>
<dbReference type="InterPro" id="IPR001680">
    <property type="entry name" value="WD40_rpt"/>
</dbReference>
<dbReference type="SMART" id="SM00320">
    <property type="entry name" value="WD40"/>
    <property type="match status" value="4"/>
</dbReference>
<feature type="region of interest" description="Disordered" evidence="9">
    <location>
        <begin position="1139"/>
        <end position="1206"/>
    </location>
</feature>
<protein>
    <submittedName>
        <fullName evidence="15">WD repeat-containing protein 35</fullName>
    </submittedName>
</protein>
<feature type="transmembrane region" description="Helical" evidence="10">
    <location>
        <begin position="1843"/>
        <end position="1871"/>
    </location>
</feature>
<keyword evidence="6" id="KW-0969">Cilium</keyword>
<feature type="domain" description="IFT121/TULP4 N-terminal" evidence="13">
    <location>
        <begin position="1"/>
        <end position="340"/>
    </location>
</feature>
<keyword evidence="10" id="KW-0812">Transmembrane</keyword>
<dbReference type="Pfam" id="PF23387">
    <property type="entry name" value="TPR_IFT80_172"/>
    <property type="match status" value="1"/>
</dbReference>
<keyword evidence="7" id="KW-0966">Cell projection</keyword>
<keyword evidence="5" id="KW-0677">Repeat</keyword>
<evidence type="ECO:0000259" key="14">
    <source>
        <dbReference type="Pfam" id="PF25768"/>
    </source>
</evidence>
<evidence type="ECO:0000256" key="6">
    <source>
        <dbReference type="ARBA" id="ARBA00023069"/>
    </source>
</evidence>
<evidence type="ECO:0000256" key="5">
    <source>
        <dbReference type="ARBA" id="ARBA00022737"/>
    </source>
</evidence>
<dbReference type="GO" id="GO:1905515">
    <property type="term" value="P:non-motile cilium assembly"/>
    <property type="evidence" value="ECO:0007669"/>
    <property type="project" value="TreeGrafter"/>
</dbReference>
<dbReference type="Pfam" id="PF23390">
    <property type="entry name" value="Beta-prop_WDR35_2nd"/>
    <property type="match status" value="1"/>
</dbReference>
<feature type="domain" description="IFT121 second beta-propeller" evidence="12">
    <location>
        <begin position="345"/>
        <end position="689"/>
    </location>
</feature>
<feature type="repeat" description="WD" evidence="8">
    <location>
        <begin position="69"/>
        <end position="100"/>
    </location>
</feature>
<reference evidence="15" key="1">
    <citation type="submission" date="2021-02" db="EMBL/GenBank/DDBJ databases">
        <authorList>
            <person name="Palmer J.M."/>
        </authorList>
    </citation>
    <scope>NUCLEOTIDE SEQUENCE</scope>
    <source>
        <strain evidence="15">SCRP23</strain>
    </source>
</reference>
<dbReference type="OrthoDB" id="10260567at2759"/>
<dbReference type="PROSITE" id="PS50082">
    <property type="entry name" value="WD_REPEATS_2"/>
    <property type="match status" value="1"/>
</dbReference>
<dbReference type="InterPro" id="IPR056157">
    <property type="entry name" value="TPR_IFT80_172_dom"/>
</dbReference>
<dbReference type="PANTHER" id="PTHR12764">
    <property type="entry name" value="WD REPEAT DOMAIN-RELATED"/>
    <property type="match status" value="1"/>
</dbReference>
<evidence type="ECO:0000259" key="13">
    <source>
        <dbReference type="Pfam" id="PF24797"/>
    </source>
</evidence>
<dbReference type="InterPro" id="IPR056158">
    <property type="entry name" value="Beta-prop_IFT121_2nd"/>
</dbReference>
<dbReference type="InterPro" id="IPR039857">
    <property type="entry name" value="Ift122/121"/>
</dbReference>
<evidence type="ECO:0000259" key="11">
    <source>
        <dbReference type="Pfam" id="PF23387"/>
    </source>
</evidence>
<dbReference type="Proteomes" id="UP000693981">
    <property type="component" value="Unassembled WGS sequence"/>
</dbReference>
<evidence type="ECO:0000256" key="1">
    <source>
        <dbReference type="ARBA" id="ARBA00004138"/>
    </source>
</evidence>
<evidence type="ECO:0000256" key="10">
    <source>
        <dbReference type="SAM" id="Phobius"/>
    </source>
</evidence>
<keyword evidence="3" id="KW-0963">Cytoplasm</keyword>
<keyword evidence="4 8" id="KW-0853">WD repeat</keyword>
<proteinExistence type="predicted"/>
<feature type="domain" description="IFT121-like TPR repeats" evidence="14">
    <location>
        <begin position="1042"/>
        <end position="1139"/>
    </location>
</feature>
<dbReference type="InterPro" id="IPR057361">
    <property type="entry name" value="TPR_WDR35"/>
</dbReference>
<dbReference type="Pfam" id="PF24797">
    <property type="entry name" value="Beta-prop_WDR35_TULP_N"/>
    <property type="match status" value="1"/>
</dbReference>
<evidence type="ECO:0000256" key="3">
    <source>
        <dbReference type="ARBA" id="ARBA00022490"/>
    </source>
</evidence>
<dbReference type="GO" id="GO:0061512">
    <property type="term" value="P:protein localization to cilium"/>
    <property type="evidence" value="ECO:0007669"/>
    <property type="project" value="TreeGrafter"/>
</dbReference>
<organism evidence="15 16">
    <name type="scientific">Phytophthora boehmeriae</name>
    <dbReference type="NCBI Taxonomy" id="109152"/>
    <lineage>
        <taxon>Eukaryota</taxon>
        <taxon>Sar</taxon>
        <taxon>Stramenopiles</taxon>
        <taxon>Oomycota</taxon>
        <taxon>Peronosporomycetes</taxon>
        <taxon>Peronosporales</taxon>
        <taxon>Peronosporaceae</taxon>
        <taxon>Phytophthora</taxon>
    </lineage>
</organism>
<dbReference type="InterPro" id="IPR002885">
    <property type="entry name" value="PPR_rpt"/>
</dbReference>
<feature type="compositionally biased region" description="Acidic residues" evidence="9">
    <location>
        <begin position="1169"/>
        <end position="1204"/>
    </location>
</feature>
<evidence type="ECO:0000256" key="7">
    <source>
        <dbReference type="ARBA" id="ARBA00023273"/>
    </source>
</evidence>
<feature type="transmembrane region" description="Helical" evidence="10">
    <location>
        <begin position="1803"/>
        <end position="1822"/>
    </location>
</feature>
<dbReference type="PANTHER" id="PTHR12764:SF5">
    <property type="entry name" value="LD29485P"/>
    <property type="match status" value="1"/>
</dbReference>
<evidence type="ECO:0000313" key="15">
    <source>
        <dbReference type="EMBL" id="KAG7394833.1"/>
    </source>
</evidence>
<evidence type="ECO:0000313" key="16">
    <source>
        <dbReference type="Proteomes" id="UP000693981"/>
    </source>
</evidence>
<dbReference type="GO" id="GO:0035721">
    <property type="term" value="P:intraciliary retrograde transport"/>
    <property type="evidence" value="ECO:0007669"/>
    <property type="project" value="TreeGrafter"/>
</dbReference>
<comment type="subcellular location">
    <subcellularLocation>
        <location evidence="1">Cell projection</location>
        <location evidence="1">Cilium</location>
    </subcellularLocation>
    <subcellularLocation>
        <location evidence="2">Cytoplasm</location>
    </subcellularLocation>
</comment>
<keyword evidence="10" id="KW-0472">Membrane</keyword>
<sequence length="2957" mass="333951">MFIFLSKKIAIPNNVKLRCSSWNSEQGWIACGGQNGLLKVLRLESAAQTDGKGPRGIAAASNLTMNQSLEGHNGAVVCATWNANFKKLTTSDENGLIIVWVLHRGMWYEEMINNRNKSVVKDMKWTTDGQKICIAYEDGAVIVGSVDGNRLWGKEMKTQLAYVEWSPDGKSLLFVTKDGEVAVHDAMGNKVSNLTLYAVESRGGGNDYKIIGVHWYDGIEGHISQEAPTLAIAFRDGKVQITRGRFDENAVLIDTGIELTQVRWNNDGSVIALAGTQVDTSGLKSDSPKEFNVVQFYDPFGRHLRSLRVPGSRIEALAWEGTGLRICLAVDSHIYFANIRPAYKWGFYANTLVYTYNRADQIENCVVFWDTKSDERCTKYIRGLLAIKAAGDNCVLVTKIYNEDMGGGEVNGQLMDDEPGVFKEIQYQLILCDTIGSPIESKIIDFEPLFVAMTSRHIVAASTDAIYVWQYKNSSAKLTGLVSGNNPNAVDVSTISQLLQRGGGREKAFYIDETQANDAEHFRYVARQLEDPICAICASESWIFAARASGLIHCFTLPHISLEMKYIVSCRPQFLALNCNSTLLSVIDINGMLTIMEVGAAGSLNTMQGKMLNFEKKDAWDVMWAEDNPELFVMMEKARMYVYRGLEPEEPVASSGYLCYYKDLQVKAALLDEILANPEQPDKNMVIEFQTRSLRDAKALLDNVGLAEACEYIQDHPHPRLWSLLAEAALDQLDFGMAERGFVKCADYSGIQYVKRLQLLNDRVKQKAEVAAYFQNFDEAEALYRKIDRKDLAIDLRQRLGDWFRVVQLVQSGGGNDDLLTHAWNMIGEYFSDRHKWEKAIKYYGQAKNTNALVQCYYALGDFNQLEALVNDIPETSPLLKEMAIKFTRAGLCQSAVETYVRMGDVKSAIDSCVLLNEWERAVELAEQYNFPQIENVLTKYASHLMINGKTLQAIELYRRANKSTEAAKLLAKLAKEVRKNPLRAKKLHVLAAFEVERMRKKMLDVSNLTTMKGTTAAQMTAQTLESLVQHDAATGEDRSLDNPWRGAEAYHLYLLAHRQLYGGRIERALRTCLKLAAYEDILEEREIYSLIALTAFYTKHYEQCSKAFVKLETLPGLDEKELQAMSELALKIFTTTRAEHQDPTTRPQECPNCRNYKPAVPAKKETEAERDDEELEDDAEDEEGEEGEDEDDESDEEVEEDTGLTENQNRLLYLVSLYSKPAIRASDKEEWIRKPALMVLLYEAIVSKALDYDYAPSSELVENQRKYFNISQEGKSDLDFLREEDLVNGLKLSSKSYQPVTCFQISEKGLEIVAKISKTDKLSVNDMAYAPGTLHLLRVEWDGEEYWLVDDDSGYRRLSSVTETEDVSYVSSAYIPQCLRFGGRPTLSNAHRAHECGVSDSSIRDQLDEIITLNSVSLIVAEYIPFGSNQVVQLNCNLGSMERVQGGFFTAIVDDNASGTQISVDPGLTSINILDYTMTNHVNFEADIHFPEAPGVVQVETFGCSLTAAGSCLYGMQVEAIMDRIKDNISLDHLSRLLVDVHMDSSKIVDSVLSAYQRSLLGLIFSSQAASRNKINLIIANEITPHLTAEEYMDKGEYENELKQVIGDTRAAFDISEHDTLVFGEHGLLIAGPNSRHHEPLLCSFLQYESMNLFTQNFFARMFIIVDDMAQVRKLIDTAEKDPNRLREIRNRLAALSKEVIMMEETLSYLKESLDEAVVPAEPPEQAGRSLYERLQLGIHSNQLKRRVKDLHKNMGGARHELAVLNEMASIVSREKDFQQNEAIRMHTRTLCELQEVNERSASTLLIIKIMLSGLLAFNLLDRITGDWTVTDSDWMKSFLEVMIYNSPGLWFFFSLLAWVIVGGGMFYLLRYLSFKSQGVVSIKVERKSSIQLKNLTAFLRTKILDNETHHYEGGLKVAKVVWLEKDQKQWGGTAPTIELEYDEENAFMLRLAISYKKRQAAKALAFNADELYTRLMQELDKARIFVDSDSRAATQASTSPVFSRSLQLRSSSHVASSRPPVPEDEYEELKQFLAAPETAGSAMERAKEIVTGWMLHYVDPAIPGQEATVMVMVADAMQDHEFVMKVYTCLRDAGVSPSPLTLEYTAAACAQLGQWRTALEVIDFMHQAVEIMQPSLDIYENAITSCHVAKKWMRAKHLLEEMRTYGLEASPELHVASIKLCIDSGETTATQVLLRSFLDVYDEDFDAEEKQEVLTELFHAAVDAKSLSQARFFREQMLARDFEISKEVYTQLIQLCAVQRQWYQGRVLLAQFVDINARPPKAAPSNKYTDDALHLLDEMHTQGIETALSVYNAALRNFGQISLFNDASRVFTDMHTRRITPDATSFAAMMCSCGTRVKESENFFDELKRANCEPSLNVAHAYLLVPSRAEEWEEVLRRYAVLHEDPLFKNLQLETDVRIQAQVAVAYGRLKRSEEMLRIFTTMKVKGMEPNLWVYGEALFAYIRQGQWRHTLMLFDHLFQNQTPEMQEKRALENFSMLWDAAVLACIRGEQSERATMLYETIVQQRVPISPFTGERFVWLLTNVPSDTLWQSFKPMTRLHRSLDKNHSNPRVMNAVLMRTVEENDDALAEQIVDDGVNELKLVPNSMTYALMLRLYASQEDQANFHRWWCKMEEAKVKTTVFVFRALMYQLKNLSVDCENPKYLAAIARFLQHDISAYSTSGEASTDGTDVKQIAAELGRRVLEIMEGRGIRPDSLCLSSYLLLSQEPVHVARVLSFVEDALVAGSTNGLSDGQQITPRLLHTLFVALGGFPDEQRVRKLLIGIVQNLSSELSENALAAYCASNDGAQALLLLHELLASGYPLKDEQVVFFLTNSYMAEESIPESENSRPRSKNGVIVDMAALLIENEAVAMEVGCMSFLIRQIVELSNWQQRDAFEASTQEEIHSMKLMLLRAFSNFSVPQVAEFLSNVVDEDDLVHVRSIIADLQDERDGEDY</sequence>
<keyword evidence="16" id="KW-1185">Reference proteome</keyword>
<evidence type="ECO:0000256" key="8">
    <source>
        <dbReference type="PROSITE-ProRule" id="PRU00221"/>
    </source>
</evidence>
<dbReference type="InterPro" id="IPR056159">
    <property type="entry name" value="Beta-prop_IFT121_TULP_N"/>
</dbReference>
<dbReference type="FunFam" id="1.25.40.470:FF:000004">
    <property type="entry name" value="WD repeat-containing protein 35"/>
    <property type="match status" value="1"/>
</dbReference>
<dbReference type="GO" id="GO:0005737">
    <property type="term" value="C:cytoplasm"/>
    <property type="evidence" value="ECO:0007669"/>
    <property type="project" value="UniProtKB-SubCell"/>
</dbReference>
<dbReference type="EMBL" id="JAGDFL010000242">
    <property type="protein sequence ID" value="KAG7394833.1"/>
    <property type="molecule type" value="Genomic_DNA"/>
</dbReference>
<gene>
    <name evidence="15" type="primary">WDR35</name>
    <name evidence="15" type="ORF">PHYBOEH_004625</name>
</gene>
<dbReference type="GO" id="GO:0030991">
    <property type="term" value="C:intraciliary transport particle A"/>
    <property type="evidence" value="ECO:0007669"/>
    <property type="project" value="TreeGrafter"/>
</dbReference>
<evidence type="ECO:0000256" key="4">
    <source>
        <dbReference type="ARBA" id="ARBA00022574"/>
    </source>
</evidence>
<dbReference type="GO" id="GO:0097730">
    <property type="term" value="C:non-motile cilium"/>
    <property type="evidence" value="ECO:0007669"/>
    <property type="project" value="TreeGrafter"/>
</dbReference>
<evidence type="ECO:0000259" key="12">
    <source>
        <dbReference type="Pfam" id="PF23390"/>
    </source>
</evidence>
<dbReference type="Pfam" id="PF25768">
    <property type="entry name" value="TPR_IFT121"/>
    <property type="match status" value="1"/>
</dbReference>